<comment type="caution">
    <text evidence="2">The sequence shown here is derived from an EMBL/GenBank/DDBJ whole genome shotgun (WGS) entry which is preliminary data.</text>
</comment>
<dbReference type="Proteomes" id="UP001144204">
    <property type="component" value="Unassembled WGS sequence"/>
</dbReference>
<dbReference type="AlphaFoldDB" id="A0A9W6EQZ9"/>
<sequence>MKLLPMINQRLNADMKPIHHASLNEMMVGYSQQFHQRVFVKIFNEDHKSKFMTETKVNQQLNDRVLQTFVVQSKPKWNVLVMKDIAPQNIHSAITPRLANQMGQVLARFHQNVRPFHPMVVVNHLFAKTSFDINHLQNGYVQQRLLRMLKVFKSNQKKLQNDFKLQSKVVLHGDVGIRNYQIVDHHLVLIDYERARLGVPYQDVIKLFYENFHLNHQLIQAFLKGYNSIHYFDKGTKLTRNFLVFMTAVGIIKYVEKIRDDSFRKIGEQMLNHVQLFYNLILIKNTREGHIDEVQKNLVCKCCSINCRF</sequence>
<evidence type="ECO:0000313" key="2">
    <source>
        <dbReference type="EMBL" id="GLB46296.1"/>
    </source>
</evidence>
<evidence type="ECO:0000259" key="1">
    <source>
        <dbReference type="Pfam" id="PF01636"/>
    </source>
</evidence>
<name>A0A9W6EQZ9_9LACO</name>
<protein>
    <recommendedName>
        <fullName evidence="1">Aminoglycoside phosphotransferase domain-containing protein</fullName>
    </recommendedName>
</protein>
<dbReference type="EMBL" id="BRPL01000002">
    <property type="protein sequence ID" value="GLB46296.1"/>
    <property type="molecule type" value="Genomic_DNA"/>
</dbReference>
<proteinExistence type="predicted"/>
<dbReference type="Pfam" id="PF01636">
    <property type="entry name" value="APH"/>
    <property type="match status" value="1"/>
</dbReference>
<feature type="domain" description="Aminoglycoside phosphotransferase" evidence="1">
    <location>
        <begin position="36"/>
        <end position="227"/>
    </location>
</feature>
<dbReference type="Gene3D" id="3.90.1200.10">
    <property type="match status" value="1"/>
</dbReference>
<keyword evidence="3" id="KW-1185">Reference proteome</keyword>
<accession>A0A9W6EQZ9</accession>
<organism evidence="2 3">
    <name type="scientific">Philodulcilactobacillus myokoensis</name>
    <dbReference type="NCBI Taxonomy" id="2929573"/>
    <lineage>
        <taxon>Bacteria</taxon>
        <taxon>Bacillati</taxon>
        <taxon>Bacillota</taxon>
        <taxon>Bacilli</taxon>
        <taxon>Lactobacillales</taxon>
        <taxon>Lactobacillaceae</taxon>
        <taxon>Philodulcilactobacillus</taxon>
    </lineage>
</organism>
<gene>
    <name evidence="2" type="ORF">WR164_02750</name>
</gene>
<reference evidence="2" key="1">
    <citation type="submission" date="2022-07" db="EMBL/GenBank/DDBJ databases">
        <authorList>
            <person name="Kouya T."/>
            <person name="Ishiyama Y."/>
        </authorList>
    </citation>
    <scope>NUCLEOTIDE SEQUENCE</scope>
    <source>
        <strain evidence="2">WR16-4</strain>
    </source>
</reference>
<dbReference type="SUPFAM" id="SSF56112">
    <property type="entry name" value="Protein kinase-like (PK-like)"/>
    <property type="match status" value="1"/>
</dbReference>
<reference evidence="2" key="2">
    <citation type="journal article" date="2023" name="PLoS ONE">
        <title>Philodulcilactobacillus myokoensis gen. nov., sp. nov., a fructophilic, acidophilic, and agar-phobic lactic acid bacterium isolated from fermented vegetable extracts.</title>
        <authorList>
            <person name="Kouya T."/>
            <person name="Ishiyama Y."/>
            <person name="Ohashi S."/>
            <person name="Kumakubo R."/>
            <person name="Yamazaki T."/>
            <person name="Otaki T."/>
        </authorList>
    </citation>
    <scope>NUCLEOTIDE SEQUENCE</scope>
    <source>
        <strain evidence="2">WR16-4</strain>
    </source>
</reference>
<evidence type="ECO:0000313" key="3">
    <source>
        <dbReference type="Proteomes" id="UP001144204"/>
    </source>
</evidence>
<dbReference type="InterPro" id="IPR002575">
    <property type="entry name" value="Aminoglycoside_PTrfase"/>
</dbReference>
<dbReference type="InterPro" id="IPR011009">
    <property type="entry name" value="Kinase-like_dom_sf"/>
</dbReference>